<evidence type="ECO:0000256" key="2">
    <source>
        <dbReference type="ARBA" id="ARBA00022490"/>
    </source>
</evidence>
<evidence type="ECO:0000256" key="6">
    <source>
        <dbReference type="ARBA" id="ARBA00031828"/>
    </source>
</evidence>
<keyword evidence="2 7" id="KW-0963">Cytoplasm</keyword>
<evidence type="ECO:0000256" key="5">
    <source>
        <dbReference type="ARBA" id="ARBA00023277"/>
    </source>
</evidence>
<dbReference type="PANTHER" id="PTHR42891">
    <property type="entry name" value="D-GLYCERO-BETA-D-MANNO-HEPTOSE-1,7-BISPHOSPHATE 7-PHOSPHATASE"/>
    <property type="match status" value="1"/>
</dbReference>
<dbReference type="SUPFAM" id="SSF56784">
    <property type="entry name" value="HAD-like"/>
    <property type="match status" value="1"/>
</dbReference>
<keyword evidence="5 7" id="KW-0119">Carbohydrate metabolism</keyword>
<dbReference type="EMBL" id="JANUGV010000001">
    <property type="protein sequence ID" value="MCS0607243.1"/>
    <property type="molecule type" value="Genomic_DNA"/>
</dbReference>
<comment type="similarity">
    <text evidence="7">Belongs to the gmhB family.</text>
</comment>
<dbReference type="RefSeq" id="WP_258854992.1">
    <property type="nucleotide sequence ID" value="NZ_JANUGV010000001.1"/>
</dbReference>
<dbReference type="Pfam" id="PF13242">
    <property type="entry name" value="Hydrolase_like"/>
    <property type="match status" value="1"/>
</dbReference>
<evidence type="ECO:0000256" key="3">
    <source>
        <dbReference type="ARBA" id="ARBA00022723"/>
    </source>
</evidence>
<dbReference type="NCBIfam" id="TIGR01656">
    <property type="entry name" value="Histidinol-ppas"/>
    <property type="match status" value="1"/>
</dbReference>
<comment type="subcellular location">
    <subcellularLocation>
        <location evidence="1 7">Cytoplasm</location>
    </subcellularLocation>
</comment>
<reference evidence="8 9" key="1">
    <citation type="submission" date="2022-08" db="EMBL/GenBank/DDBJ databases">
        <title>Reclassification of Massilia species as members of the genera Telluria, Duganella, Pseudoduganella, Mokoshia gen. nov. and Zemynaea gen. nov. using orthogonal and non-orthogonal genome-based approaches.</title>
        <authorList>
            <person name="Bowman J.P."/>
        </authorList>
    </citation>
    <scope>NUCLEOTIDE SEQUENCE [LARGE SCALE GENOMIC DNA]</scope>
    <source>
        <strain evidence="8 9">JCM 31607</strain>
    </source>
</reference>
<dbReference type="InterPro" id="IPR006549">
    <property type="entry name" value="HAD-SF_hydro_IIIA"/>
</dbReference>
<name>A0ABT2BFE9_9BURK</name>
<dbReference type="GO" id="GO:0016787">
    <property type="term" value="F:hydrolase activity"/>
    <property type="evidence" value="ECO:0007669"/>
    <property type="project" value="UniProtKB-KW"/>
</dbReference>
<evidence type="ECO:0000313" key="8">
    <source>
        <dbReference type="EMBL" id="MCS0607243.1"/>
    </source>
</evidence>
<keyword evidence="4 7" id="KW-0378">Hydrolase</keyword>
<dbReference type="InterPro" id="IPR023214">
    <property type="entry name" value="HAD_sf"/>
</dbReference>
<evidence type="ECO:0000256" key="7">
    <source>
        <dbReference type="PIRNR" id="PIRNR004682"/>
    </source>
</evidence>
<keyword evidence="3" id="KW-0479">Metal-binding</keyword>
<evidence type="ECO:0000256" key="4">
    <source>
        <dbReference type="ARBA" id="ARBA00022801"/>
    </source>
</evidence>
<dbReference type="InterPro" id="IPR004446">
    <property type="entry name" value="Heptose_bisP_phosphatase"/>
</dbReference>
<dbReference type="PANTHER" id="PTHR42891:SF1">
    <property type="entry name" value="D-GLYCERO-BETA-D-MANNO-HEPTOSE-1,7-BISPHOSPHATE 7-PHOSPHATASE"/>
    <property type="match status" value="1"/>
</dbReference>
<dbReference type="InterPro" id="IPR006543">
    <property type="entry name" value="Histidinol-phos"/>
</dbReference>
<evidence type="ECO:0000256" key="1">
    <source>
        <dbReference type="ARBA" id="ARBA00004496"/>
    </source>
</evidence>
<sequence length="189" mass="21123">MAIKAIFLDKDGTLVENVPYNVEPRQIMLANGAGPALRLLSRLDYRFYVVSNQDGIAHGRFEEVAMERVRDRLTDLLFRENLSLDGFYFCPHHPDGKVPGYAVLCSCRKPMPGMLLKAAQEHDIDLASSWMVGDILHDIEAGNRAGCRTLLIDNGNETEWRLGPGRIPTRMAPDLYTAAVLIASHSETR</sequence>
<dbReference type="EC" id="3.1.3.-" evidence="7"/>
<organism evidence="8 9">
    <name type="scientific">Massilia solisilvae</name>
    <dbReference type="NCBI Taxonomy" id="1811225"/>
    <lineage>
        <taxon>Bacteria</taxon>
        <taxon>Pseudomonadati</taxon>
        <taxon>Pseudomonadota</taxon>
        <taxon>Betaproteobacteria</taxon>
        <taxon>Burkholderiales</taxon>
        <taxon>Oxalobacteraceae</taxon>
        <taxon>Telluria group</taxon>
        <taxon>Massilia</taxon>
    </lineage>
</organism>
<dbReference type="InterPro" id="IPR036412">
    <property type="entry name" value="HAD-like_sf"/>
</dbReference>
<protein>
    <recommendedName>
        <fullName evidence="6 7">D,D-heptose 1,7-bisphosphate phosphatase</fullName>
        <ecNumber evidence="7">3.1.3.-</ecNumber>
    </recommendedName>
</protein>
<keyword evidence="9" id="KW-1185">Reference proteome</keyword>
<dbReference type="NCBIfam" id="TIGR01662">
    <property type="entry name" value="HAD-SF-IIIA"/>
    <property type="match status" value="1"/>
</dbReference>
<gene>
    <name evidence="8" type="ORF">NX773_03560</name>
</gene>
<dbReference type="Proteomes" id="UP001205861">
    <property type="component" value="Unassembled WGS sequence"/>
</dbReference>
<dbReference type="PIRSF" id="PIRSF004682">
    <property type="entry name" value="GmhB"/>
    <property type="match status" value="1"/>
</dbReference>
<dbReference type="Gene3D" id="3.40.50.1000">
    <property type="entry name" value="HAD superfamily/HAD-like"/>
    <property type="match status" value="1"/>
</dbReference>
<accession>A0ABT2BFE9</accession>
<comment type="caution">
    <text evidence="8">The sequence shown here is derived from an EMBL/GenBank/DDBJ whole genome shotgun (WGS) entry which is preliminary data.</text>
</comment>
<dbReference type="CDD" id="cd07503">
    <property type="entry name" value="HAD_HisB-N"/>
    <property type="match status" value="1"/>
</dbReference>
<evidence type="ECO:0000313" key="9">
    <source>
        <dbReference type="Proteomes" id="UP001205861"/>
    </source>
</evidence>
<proteinExistence type="inferred from homology"/>